<evidence type="ECO:0000259" key="9">
    <source>
        <dbReference type="Pfam" id="PF17921"/>
    </source>
</evidence>
<dbReference type="Gene3D" id="3.10.10.10">
    <property type="entry name" value="HIV Type 1 Reverse Transcriptase, subunit A, domain 1"/>
    <property type="match status" value="1"/>
</dbReference>
<name>A0A371H419_MUCPR</name>
<dbReference type="AlphaFoldDB" id="A0A371H419"/>
<keyword evidence="3" id="KW-0540">Nuclease</keyword>
<dbReference type="Pfam" id="PF24626">
    <property type="entry name" value="SH3_Tf2-1"/>
    <property type="match status" value="1"/>
</dbReference>
<dbReference type="OrthoDB" id="1934635at2759"/>
<dbReference type="Gene3D" id="3.30.70.270">
    <property type="match status" value="1"/>
</dbReference>
<comment type="caution">
    <text evidence="11">The sequence shown here is derived from an EMBL/GenBank/DDBJ whole genome shotgun (WGS) entry which is preliminary data.</text>
</comment>
<dbReference type="Proteomes" id="UP000257109">
    <property type="component" value="Unassembled WGS sequence"/>
</dbReference>
<feature type="region of interest" description="Disordered" evidence="7">
    <location>
        <begin position="385"/>
        <end position="452"/>
    </location>
</feature>
<reference evidence="11" key="1">
    <citation type="submission" date="2018-05" db="EMBL/GenBank/DDBJ databases">
        <title>Draft genome of Mucuna pruriens seed.</title>
        <authorList>
            <person name="Nnadi N.E."/>
            <person name="Vos R."/>
            <person name="Hasami M.H."/>
            <person name="Devisetty U.K."/>
            <person name="Aguiy J.C."/>
        </authorList>
    </citation>
    <scope>NUCLEOTIDE SEQUENCE [LARGE SCALE GENOMIC DNA]</scope>
    <source>
        <strain evidence="11">JCA_2017</strain>
    </source>
</reference>
<keyword evidence="6" id="KW-0695">RNA-directed DNA polymerase</keyword>
<gene>
    <name evidence="11" type="ORF">CR513_19657</name>
</gene>
<keyword evidence="5" id="KW-0378">Hydrolase</keyword>
<feature type="domain" description="Integrase zinc-binding" evidence="9">
    <location>
        <begin position="786"/>
        <end position="820"/>
    </location>
</feature>
<sequence length="1053" mass="124082">MKGLRWLLCMRVKGAWKREIIVKGVDHLSPLGEKNMKSKKEWREMGEKKGEKDMGKEERNKGGKRNCKPEVYIDLKLKDSKSCVVFMSNVWLITLEFSDYALVWWTQVFFEEIDEGENCPTFLKLYQGSKSTDEYHKEMEMDLMRTQIRESKEPTIARFLHDLNREVQDVVELQQYTTLGELEKKEKRRDKSLKKGSELSHGRKEIATTPTRSAPSTSNINKGHIALQCPNRRAMVWRDNGEVKSESSSEERSSSSEVTLSDDSHYEGDLLMVRRLMNSQVSEEDETHIFHYRYLKLGNLCFMIIDGRSCINVASLRLGELLVDRQVEIAFTLGSYEDKVVCDVVPMEATHLLLGRPWQYDKRVIHDEITNRFVLKPLSPREFNEDQNKMRAKREIERKTESKKKKEVRESETENRKRRKRENKREKYSKKSKKNEKVNMSTKREKSKKEEKRTFLKSLRMCSPVPHELPPLRGIEHHIDLTLGETFPNKAAYIKNLEEAKEIQNQVVKLLEKGWAPITRLDYLLDELLGSQKFSKIDLRSGYHQIRTRKRDEWKMALKTMFGLYEWFVMPFGLTNALKTLYANLENITFCTHEVVFLGFVVGSHGVKVDEEKVKVIQEWLPPKTIGEGVHQNYFTYDRELYAFVRALHTWQHYLLPKDSDHEALRHLRGQGKLNKRHVKWIEFLEQFPYVIKHKQDKMNVVSNALSRRHALIAMLETKFFCLDCIKGLYKKDIDFGEPFSMYVHSAIGDFFRHDDFLFKRKILCVLVSSIRQLLVNEVALWFRELKTFEILNEHFFWPHMRKGVHNIYDRCLTCKLAKSKVSPHDFMLGFLGQKEVEILFLWWLIDFPKWHISFLFIKLMVRVHGLQRTMFQMGTPNFLDIFRGPYGVGFAQSYFFLLLVIHKRIDKPRAFNSITSHSPFELAYDFNPLSLLDLFPFPILPNCVTGEGFSKAQIVKELHEKAQLYMEKKGEQYANNENKEGDLVWVHLRNERFPHLRKSTLLPRGDGPFKILKRINNNNFRLICPQEFRRNTTFNVINLTPFVVSTQALNLR</sequence>
<feature type="compositionally biased region" description="Basic residues" evidence="7">
    <location>
        <begin position="416"/>
        <end position="434"/>
    </location>
</feature>
<feature type="compositionally biased region" description="Basic and acidic residues" evidence="7">
    <location>
        <begin position="240"/>
        <end position="254"/>
    </location>
</feature>
<evidence type="ECO:0000256" key="2">
    <source>
        <dbReference type="ARBA" id="ARBA00022695"/>
    </source>
</evidence>
<keyword evidence="12" id="KW-1185">Reference proteome</keyword>
<feature type="compositionally biased region" description="Low complexity" evidence="7">
    <location>
        <begin position="207"/>
        <end position="218"/>
    </location>
</feature>
<dbReference type="Pfam" id="PF17917">
    <property type="entry name" value="RT_RNaseH"/>
    <property type="match status" value="1"/>
</dbReference>
<evidence type="ECO:0000313" key="12">
    <source>
        <dbReference type="Proteomes" id="UP000257109"/>
    </source>
</evidence>
<feature type="domain" description="Tf2-1-like SH3-like" evidence="10">
    <location>
        <begin position="982"/>
        <end position="1043"/>
    </location>
</feature>
<evidence type="ECO:0000256" key="6">
    <source>
        <dbReference type="ARBA" id="ARBA00022918"/>
    </source>
</evidence>
<evidence type="ECO:0000256" key="1">
    <source>
        <dbReference type="ARBA" id="ARBA00022679"/>
    </source>
</evidence>
<dbReference type="SUPFAM" id="SSF56672">
    <property type="entry name" value="DNA/RNA polymerases"/>
    <property type="match status" value="1"/>
</dbReference>
<dbReference type="GO" id="GO:0016787">
    <property type="term" value="F:hydrolase activity"/>
    <property type="evidence" value="ECO:0007669"/>
    <property type="project" value="UniProtKB-KW"/>
</dbReference>
<feature type="region of interest" description="Disordered" evidence="7">
    <location>
        <begin position="39"/>
        <end position="64"/>
    </location>
</feature>
<dbReference type="Pfam" id="PF17921">
    <property type="entry name" value="Integrase_H2C2"/>
    <property type="match status" value="1"/>
</dbReference>
<dbReference type="GO" id="GO:0003964">
    <property type="term" value="F:RNA-directed DNA polymerase activity"/>
    <property type="evidence" value="ECO:0007669"/>
    <property type="project" value="UniProtKB-KW"/>
</dbReference>
<dbReference type="GO" id="GO:0004519">
    <property type="term" value="F:endonuclease activity"/>
    <property type="evidence" value="ECO:0007669"/>
    <property type="project" value="UniProtKB-KW"/>
</dbReference>
<evidence type="ECO:0000259" key="10">
    <source>
        <dbReference type="Pfam" id="PF24626"/>
    </source>
</evidence>
<dbReference type="Gene3D" id="1.10.340.70">
    <property type="match status" value="1"/>
</dbReference>
<dbReference type="InterPro" id="IPR056924">
    <property type="entry name" value="SH3_Tf2-1"/>
</dbReference>
<keyword evidence="1" id="KW-0808">Transferase</keyword>
<evidence type="ECO:0000259" key="8">
    <source>
        <dbReference type="Pfam" id="PF17917"/>
    </source>
</evidence>
<accession>A0A371H419</accession>
<evidence type="ECO:0008006" key="13">
    <source>
        <dbReference type="Google" id="ProtNLM"/>
    </source>
</evidence>
<dbReference type="InterPro" id="IPR043128">
    <property type="entry name" value="Rev_trsase/Diguanyl_cyclase"/>
</dbReference>
<feature type="non-terminal residue" evidence="11">
    <location>
        <position position="1"/>
    </location>
</feature>
<evidence type="ECO:0000256" key="7">
    <source>
        <dbReference type="SAM" id="MobiDB-lite"/>
    </source>
</evidence>
<evidence type="ECO:0000256" key="4">
    <source>
        <dbReference type="ARBA" id="ARBA00022759"/>
    </source>
</evidence>
<organism evidence="11 12">
    <name type="scientific">Mucuna pruriens</name>
    <name type="common">Velvet bean</name>
    <name type="synonym">Dolichos pruriens</name>
    <dbReference type="NCBI Taxonomy" id="157652"/>
    <lineage>
        <taxon>Eukaryota</taxon>
        <taxon>Viridiplantae</taxon>
        <taxon>Streptophyta</taxon>
        <taxon>Embryophyta</taxon>
        <taxon>Tracheophyta</taxon>
        <taxon>Spermatophyta</taxon>
        <taxon>Magnoliopsida</taxon>
        <taxon>eudicotyledons</taxon>
        <taxon>Gunneridae</taxon>
        <taxon>Pentapetalae</taxon>
        <taxon>rosids</taxon>
        <taxon>fabids</taxon>
        <taxon>Fabales</taxon>
        <taxon>Fabaceae</taxon>
        <taxon>Papilionoideae</taxon>
        <taxon>50 kb inversion clade</taxon>
        <taxon>NPAAA clade</taxon>
        <taxon>indigoferoid/millettioid clade</taxon>
        <taxon>Phaseoleae</taxon>
        <taxon>Mucuna</taxon>
    </lineage>
</organism>
<feature type="compositionally biased region" description="Basic and acidic residues" evidence="7">
    <location>
        <begin position="442"/>
        <end position="452"/>
    </location>
</feature>
<feature type="compositionally biased region" description="Basic and acidic residues" evidence="7">
    <location>
        <begin position="385"/>
        <end position="400"/>
    </location>
</feature>
<feature type="domain" description="Reverse transcriptase RNase H-like" evidence="8">
    <location>
        <begin position="630"/>
        <end position="688"/>
    </location>
</feature>
<evidence type="ECO:0000256" key="3">
    <source>
        <dbReference type="ARBA" id="ARBA00022722"/>
    </source>
</evidence>
<dbReference type="InterPro" id="IPR041373">
    <property type="entry name" value="RT_RNaseH"/>
</dbReference>
<dbReference type="PANTHER" id="PTHR35046">
    <property type="entry name" value="ZINC KNUCKLE (CCHC-TYPE) FAMILY PROTEIN"/>
    <property type="match status" value="1"/>
</dbReference>
<evidence type="ECO:0000256" key="5">
    <source>
        <dbReference type="ARBA" id="ARBA00022801"/>
    </source>
</evidence>
<proteinExistence type="predicted"/>
<dbReference type="InterPro" id="IPR043502">
    <property type="entry name" value="DNA/RNA_pol_sf"/>
</dbReference>
<feature type="region of interest" description="Disordered" evidence="7">
    <location>
        <begin position="240"/>
        <end position="262"/>
    </location>
</feature>
<evidence type="ECO:0000313" key="11">
    <source>
        <dbReference type="EMBL" id="RDX97568.1"/>
    </source>
</evidence>
<feature type="compositionally biased region" description="Basic and acidic residues" evidence="7">
    <location>
        <begin position="193"/>
        <end position="206"/>
    </location>
</feature>
<keyword evidence="2" id="KW-0548">Nucleotidyltransferase</keyword>
<protein>
    <recommendedName>
        <fullName evidence="13">Integrase zinc-binding domain-containing protein</fullName>
    </recommendedName>
</protein>
<feature type="region of interest" description="Disordered" evidence="7">
    <location>
        <begin position="185"/>
        <end position="225"/>
    </location>
</feature>
<dbReference type="PANTHER" id="PTHR35046:SF9">
    <property type="entry name" value="RNA-DIRECTED DNA POLYMERASE"/>
    <property type="match status" value="1"/>
</dbReference>
<keyword evidence="4" id="KW-0255">Endonuclease</keyword>
<dbReference type="EMBL" id="QJKJ01003620">
    <property type="protein sequence ID" value="RDX97568.1"/>
    <property type="molecule type" value="Genomic_DNA"/>
</dbReference>
<dbReference type="InterPro" id="IPR041588">
    <property type="entry name" value="Integrase_H2C2"/>
</dbReference>